<proteinExistence type="predicted"/>
<accession>A0ABQ1M8I3</accession>
<name>A0ABQ1M8I3_9SPHI</name>
<evidence type="ECO:0000259" key="5">
    <source>
        <dbReference type="PROSITE" id="PS51352"/>
    </source>
</evidence>
<dbReference type="PROSITE" id="PS51352">
    <property type="entry name" value="THIOREDOXIN_2"/>
    <property type="match status" value="1"/>
</dbReference>
<dbReference type="SUPFAM" id="SSF52833">
    <property type="entry name" value="Thioredoxin-like"/>
    <property type="match status" value="1"/>
</dbReference>
<comment type="caution">
    <text evidence="6">The sequence shown here is derived from an EMBL/GenBank/DDBJ whole genome shotgun (WGS) entry which is preliminary data.</text>
</comment>
<feature type="domain" description="Thioredoxin" evidence="5">
    <location>
        <begin position="336"/>
        <end position="493"/>
    </location>
</feature>
<organism evidence="6 7">
    <name type="scientific">Parapedobacter defluvii</name>
    <dbReference type="NCBI Taxonomy" id="2045106"/>
    <lineage>
        <taxon>Bacteria</taxon>
        <taxon>Pseudomonadati</taxon>
        <taxon>Bacteroidota</taxon>
        <taxon>Sphingobacteriia</taxon>
        <taxon>Sphingobacteriales</taxon>
        <taxon>Sphingobacteriaceae</taxon>
        <taxon>Parapedobacter</taxon>
    </lineage>
</organism>
<keyword evidence="7" id="KW-1185">Reference proteome</keyword>
<gene>
    <name evidence="6" type="ORF">GCM10011386_30520</name>
</gene>
<evidence type="ECO:0000313" key="6">
    <source>
        <dbReference type="EMBL" id="GGC36265.1"/>
    </source>
</evidence>
<comment type="subcellular location">
    <subcellularLocation>
        <location evidence="1">Cell envelope</location>
    </subcellularLocation>
</comment>
<dbReference type="PANTHER" id="PTHR42852:SF6">
    <property type="entry name" value="THIOL:DISULFIDE INTERCHANGE PROTEIN DSBE"/>
    <property type="match status" value="1"/>
</dbReference>
<dbReference type="Pfam" id="PF00085">
    <property type="entry name" value="Thioredoxin"/>
    <property type="match status" value="1"/>
</dbReference>
<dbReference type="PANTHER" id="PTHR42852">
    <property type="entry name" value="THIOL:DISULFIDE INTERCHANGE PROTEIN DSBE"/>
    <property type="match status" value="1"/>
</dbReference>
<dbReference type="RefSeq" id="WP_188752221.1">
    <property type="nucleotide sequence ID" value="NZ_BMIK01000011.1"/>
</dbReference>
<keyword evidence="3" id="KW-1015">Disulfide bond</keyword>
<evidence type="ECO:0000313" key="7">
    <source>
        <dbReference type="Proteomes" id="UP000597338"/>
    </source>
</evidence>
<dbReference type="Proteomes" id="UP000597338">
    <property type="component" value="Unassembled WGS sequence"/>
</dbReference>
<dbReference type="InterPro" id="IPR036249">
    <property type="entry name" value="Thioredoxin-like_sf"/>
</dbReference>
<dbReference type="Gene3D" id="3.40.30.10">
    <property type="entry name" value="Glutaredoxin"/>
    <property type="match status" value="1"/>
</dbReference>
<keyword evidence="2" id="KW-0201">Cytochrome c-type biogenesis</keyword>
<dbReference type="InterPro" id="IPR050553">
    <property type="entry name" value="Thioredoxin_ResA/DsbE_sf"/>
</dbReference>
<evidence type="ECO:0000256" key="4">
    <source>
        <dbReference type="ARBA" id="ARBA00023284"/>
    </source>
</evidence>
<dbReference type="CDD" id="cd02966">
    <property type="entry name" value="TlpA_like_family"/>
    <property type="match status" value="1"/>
</dbReference>
<dbReference type="InterPro" id="IPR013766">
    <property type="entry name" value="Thioredoxin_domain"/>
</dbReference>
<sequence length="527" mass="59811">MYGDSFIGFLTSFLLLFGCNNAESNNISDSSDSTFTLILKDAPIISDTVVVNSNMNTNIKALTIWDNFWANPIELNGRGPDTITFSLKNGQAIVQHRYDRFYKAEILVQSGDTLEVRYEGENPIFMITNRPFMPMDLSIDSLFVRALYSNGYYSAKLMFFAPVLKYANSSDSTSNRFSFNMDESKTWGEKALAESMLEMNMLDSLKINALISENAYALKKDQILFDRYLIQYRLGIISDADVRRIIEGAKNGDGHLLPYSHLLGLCQAYESKTRSSGTFTRHFRELAESPIYPVRIKEIMLYNEVTLAADLLPVDSFKMLMHAFSSAVKDTNLVNEIRNTYFLDFSELRLATDSMFLMDGSKATTTLSAIIAASKGNVIYVDLWASWCEPCRKVMPASHRLREDYAGKPIRFMYLALDRKFDDWEKAAKQEGVSEFPGSFLLLNPGKSEWAKQIQLGAIPRYLLYDAAGRLVHKNAPGPDGNEIRDLINDYLTNGDHSSTWEKQTVREIRIQSKLKSEFEGNENKNQ</sequence>
<evidence type="ECO:0000256" key="2">
    <source>
        <dbReference type="ARBA" id="ARBA00022748"/>
    </source>
</evidence>
<evidence type="ECO:0000256" key="3">
    <source>
        <dbReference type="ARBA" id="ARBA00023157"/>
    </source>
</evidence>
<reference evidence="7" key="1">
    <citation type="journal article" date="2019" name="Int. J. Syst. Evol. Microbiol.">
        <title>The Global Catalogue of Microorganisms (GCM) 10K type strain sequencing project: providing services to taxonomists for standard genome sequencing and annotation.</title>
        <authorList>
            <consortium name="The Broad Institute Genomics Platform"/>
            <consortium name="The Broad Institute Genome Sequencing Center for Infectious Disease"/>
            <person name="Wu L."/>
            <person name="Ma J."/>
        </authorList>
    </citation>
    <scope>NUCLEOTIDE SEQUENCE [LARGE SCALE GENOMIC DNA]</scope>
    <source>
        <strain evidence="7">CGMCC 1.15342</strain>
    </source>
</reference>
<keyword evidence="4" id="KW-0676">Redox-active center</keyword>
<protein>
    <recommendedName>
        <fullName evidence="5">Thioredoxin domain-containing protein</fullName>
    </recommendedName>
</protein>
<evidence type="ECO:0000256" key="1">
    <source>
        <dbReference type="ARBA" id="ARBA00004196"/>
    </source>
</evidence>
<dbReference type="EMBL" id="BMIK01000011">
    <property type="protein sequence ID" value="GGC36265.1"/>
    <property type="molecule type" value="Genomic_DNA"/>
</dbReference>